<accession>K2GLQ0</accession>
<feature type="transmembrane region" description="Helical" evidence="1">
    <location>
        <begin position="233"/>
        <end position="255"/>
    </location>
</feature>
<dbReference type="Proteomes" id="UP000006765">
    <property type="component" value="Unassembled WGS sequence"/>
</dbReference>
<reference evidence="3 4" key="1">
    <citation type="journal article" date="2012" name="J. Bacteriol.">
        <title>Draft Genome Sequence of Oceaniovalibus guishaninsula JLT2003T.</title>
        <authorList>
            <person name="Tang K."/>
            <person name="Liu K."/>
            <person name="Jiao N."/>
        </authorList>
    </citation>
    <scope>NUCLEOTIDE SEQUENCE [LARGE SCALE GENOMIC DNA]</scope>
    <source>
        <strain evidence="3 4">JLT2003</strain>
    </source>
</reference>
<keyword evidence="1" id="KW-1133">Transmembrane helix</keyword>
<feature type="transmembrane region" description="Helical" evidence="1">
    <location>
        <begin position="100"/>
        <end position="124"/>
    </location>
</feature>
<protein>
    <recommendedName>
        <fullName evidence="2">DUF1206 domain-containing protein</fullName>
    </recommendedName>
</protein>
<dbReference type="EMBL" id="AMGO01000052">
    <property type="protein sequence ID" value="EKE43626.1"/>
    <property type="molecule type" value="Genomic_DNA"/>
</dbReference>
<evidence type="ECO:0000256" key="1">
    <source>
        <dbReference type="SAM" id="Phobius"/>
    </source>
</evidence>
<gene>
    <name evidence="3" type="ORF">OCGS_2358</name>
</gene>
<dbReference type="AlphaFoldDB" id="K2GLQ0"/>
<keyword evidence="1" id="KW-0472">Membrane</keyword>
<dbReference type="InterPro" id="IPR009597">
    <property type="entry name" value="DUF1206"/>
</dbReference>
<keyword evidence="4" id="KW-1185">Reference proteome</keyword>
<evidence type="ECO:0000313" key="4">
    <source>
        <dbReference type="Proteomes" id="UP000006765"/>
    </source>
</evidence>
<feature type="transmembrane region" description="Helical" evidence="1">
    <location>
        <begin position="193"/>
        <end position="213"/>
    </location>
</feature>
<sequence>MPGTNETDFGWAVPVMRVGYAGRALVYLAVAGFALWAIWHGQQAEGTSSAFQKLEDSWWGATVLIAVFLGLLAYAVWRLIDAIWDLEDYGSDGEGIVARLGMVVTGLIHLAIGIGALAVLFTSAGSGDQSAIASATATVMGWPAGRWIVGIGGLLTIGAGGYYLKKAWGRDYREHLIGNHFTRNWDPALRGGVAAQGLVVGIIGALLVYAAFTADPSEAGGMGQAFDWVSSQAYGRILVGLLCVGLLSFALFLAVNAAYRIVPKAQGDDLETLATRFKDAV</sequence>
<evidence type="ECO:0000259" key="2">
    <source>
        <dbReference type="Pfam" id="PF06724"/>
    </source>
</evidence>
<dbReference type="eggNOG" id="ENOG502Z854">
    <property type="taxonomic scope" value="Bacteria"/>
</dbReference>
<dbReference type="RefSeq" id="WP_007427510.1">
    <property type="nucleotide sequence ID" value="NZ_AMGO01000052.1"/>
</dbReference>
<feature type="transmembrane region" description="Helical" evidence="1">
    <location>
        <begin position="144"/>
        <end position="164"/>
    </location>
</feature>
<feature type="domain" description="DUF1206" evidence="2">
    <location>
        <begin position="192"/>
        <end position="260"/>
    </location>
</feature>
<feature type="transmembrane region" description="Helical" evidence="1">
    <location>
        <begin position="20"/>
        <end position="39"/>
    </location>
</feature>
<evidence type="ECO:0000313" key="3">
    <source>
        <dbReference type="EMBL" id="EKE43626.1"/>
    </source>
</evidence>
<dbReference type="Pfam" id="PF06724">
    <property type="entry name" value="DUF1206"/>
    <property type="match status" value="3"/>
</dbReference>
<feature type="domain" description="DUF1206" evidence="2">
    <location>
        <begin position="100"/>
        <end position="168"/>
    </location>
</feature>
<feature type="domain" description="DUF1206" evidence="2">
    <location>
        <begin position="18"/>
        <end position="85"/>
    </location>
</feature>
<keyword evidence="1" id="KW-0812">Transmembrane</keyword>
<name>K2GLQ0_9RHOB</name>
<proteinExistence type="predicted"/>
<comment type="caution">
    <text evidence="3">The sequence shown here is derived from an EMBL/GenBank/DDBJ whole genome shotgun (WGS) entry which is preliminary data.</text>
</comment>
<feature type="transmembrane region" description="Helical" evidence="1">
    <location>
        <begin position="59"/>
        <end position="80"/>
    </location>
</feature>
<dbReference type="STRING" id="1231392.OCGS_2358"/>
<organism evidence="3 4">
    <name type="scientific">Oceaniovalibus guishaninsula JLT2003</name>
    <dbReference type="NCBI Taxonomy" id="1231392"/>
    <lineage>
        <taxon>Bacteria</taxon>
        <taxon>Pseudomonadati</taxon>
        <taxon>Pseudomonadota</taxon>
        <taxon>Alphaproteobacteria</taxon>
        <taxon>Rhodobacterales</taxon>
        <taxon>Roseobacteraceae</taxon>
        <taxon>Oceaniovalibus</taxon>
    </lineage>
</organism>